<dbReference type="SMART" id="SM00382">
    <property type="entry name" value="AAA"/>
    <property type="match status" value="1"/>
</dbReference>
<dbReference type="PANTHER" id="PTHR42734:SF5">
    <property type="entry name" value="IRON TRANSPORT SYSTEM ATP-BINDING PROTEIN HI_0361-RELATED"/>
    <property type="match status" value="1"/>
</dbReference>
<keyword evidence="4" id="KW-0067">ATP-binding</keyword>
<dbReference type="InterPro" id="IPR027417">
    <property type="entry name" value="P-loop_NTPase"/>
</dbReference>
<reference evidence="6 7" key="1">
    <citation type="submission" date="2014-07" db="EMBL/GenBank/DDBJ databases">
        <authorList>
            <person name="McCorrison J."/>
            <person name="Sanka R."/>
            <person name="Torralba M."/>
            <person name="Gillis M."/>
            <person name="Haft D.H."/>
            <person name="Methe B."/>
            <person name="Sutton G."/>
            <person name="Nelson K.E."/>
        </authorList>
    </citation>
    <scope>NUCLEOTIDE SEQUENCE [LARGE SCALE GENOMIC DNA]</scope>
    <source>
        <strain evidence="6 7">DNF00314</strain>
    </source>
</reference>
<organism evidence="6 7">
    <name type="scientific">Veillonella montpellierensis DNF00314</name>
    <dbReference type="NCBI Taxonomy" id="1401067"/>
    <lineage>
        <taxon>Bacteria</taxon>
        <taxon>Bacillati</taxon>
        <taxon>Bacillota</taxon>
        <taxon>Negativicutes</taxon>
        <taxon>Veillonellales</taxon>
        <taxon>Veillonellaceae</taxon>
        <taxon>Veillonella</taxon>
    </lineage>
</organism>
<evidence type="ECO:0000313" key="6">
    <source>
        <dbReference type="EMBL" id="KGF46754.1"/>
    </source>
</evidence>
<dbReference type="AlphaFoldDB" id="A0A096CN78"/>
<dbReference type="PANTHER" id="PTHR42734">
    <property type="entry name" value="METAL TRANSPORT SYSTEM ATP-BINDING PROTEIN TM_0124-RELATED"/>
    <property type="match status" value="1"/>
</dbReference>
<feature type="domain" description="ABC transporter" evidence="5">
    <location>
        <begin position="7"/>
        <end position="241"/>
    </location>
</feature>
<dbReference type="Pfam" id="PF00005">
    <property type="entry name" value="ABC_tran"/>
    <property type="match status" value="1"/>
</dbReference>
<comment type="caution">
    <text evidence="6">The sequence shown here is derived from an EMBL/GenBank/DDBJ whole genome shotgun (WGS) entry which is preliminary data.</text>
</comment>
<dbReference type="GO" id="GO:0005524">
    <property type="term" value="F:ATP binding"/>
    <property type="evidence" value="ECO:0007669"/>
    <property type="project" value="UniProtKB-KW"/>
</dbReference>
<gene>
    <name evidence="6" type="ORF">HMPREF0872_07305</name>
</gene>
<dbReference type="SUPFAM" id="SSF52540">
    <property type="entry name" value="P-loop containing nucleoside triphosphate hydrolases"/>
    <property type="match status" value="1"/>
</dbReference>
<dbReference type="InterPro" id="IPR003439">
    <property type="entry name" value="ABC_transporter-like_ATP-bd"/>
</dbReference>
<evidence type="ECO:0000256" key="3">
    <source>
        <dbReference type="ARBA" id="ARBA00022741"/>
    </source>
</evidence>
<protein>
    <recommendedName>
        <fullName evidence="5">ABC transporter domain-containing protein</fullName>
    </recommendedName>
</protein>
<evidence type="ECO:0000256" key="2">
    <source>
        <dbReference type="ARBA" id="ARBA00022448"/>
    </source>
</evidence>
<keyword evidence="3" id="KW-0547">Nucleotide-binding</keyword>
<dbReference type="PROSITE" id="PS00211">
    <property type="entry name" value="ABC_TRANSPORTER_1"/>
    <property type="match status" value="1"/>
</dbReference>
<comment type="similarity">
    <text evidence="1">Belongs to the ABC transporter superfamily.</text>
</comment>
<dbReference type="CDD" id="cd03235">
    <property type="entry name" value="ABC_Metallic_Cations"/>
    <property type="match status" value="1"/>
</dbReference>
<dbReference type="GO" id="GO:0016887">
    <property type="term" value="F:ATP hydrolysis activity"/>
    <property type="evidence" value="ECO:0007669"/>
    <property type="project" value="InterPro"/>
</dbReference>
<keyword evidence="2" id="KW-0813">Transport</keyword>
<dbReference type="FunFam" id="3.40.50.300:FF:000134">
    <property type="entry name" value="Iron-enterobactin ABC transporter ATP-binding protein"/>
    <property type="match status" value="1"/>
</dbReference>
<dbReference type="InterPro" id="IPR003593">
    <property type="entry name" value="AAA+_ATPase"/>
</dbReference>
<keyword evidence="7" id="KW-1185">Reference proteome</keyword>
<dbReference type="InterPro" id="IPR050153">
    <property type="entry name" value="Metal_Ion_Import_ABC"/>
</dbReference>
<dbReference type="InterPro" id="IPR017871">
    <property type="entry name" value="ABC_transporter-like_CS"/>
</dbReference>
<name>A0A096CN78_9FIRM</name>
<proteinExistence type="inferred from homology"/>
<dbReference type="PROSITE" id="PS50893">
    <property type="entry name" value="ABC_TRANSPORTER_2"/>
    <property type="match status" value="1"/>
</dbReference>
<dbReference type="EMBL" id="JRNT01000028">
    <property type="protein sequence ID" value="KGF46754.1"/>
    <property type="molecule type" value="Genomic_DNA"/>
</dbReference>
<evidence type="ECO:0000313" key="7">
    <source>
        <dbReference type="Proteomes" id="UP000029628"/>
    </source>
</evidence>
<evidence type="ECO:0000256" key="4">
    <source>
        <dbReference type="ARBA" id="ARBA00022840"/>
    </source>
</evidence>
<evidence type="ECO:0000259" key="5">
    <source>
        <dbReference type="PROSITE" id="PS50893"/>
    </source>
</evidence>
<dbReference type="eggNOG" id="COG1121">
    <property type="taxonomic scope" value="Bacteria"/>
</dbReference>
<sequence>MKTECAIALEQVCVSYNRQQVLYIDSLQIPRGVVTAIIGPNGAGKSTLLKSIMGMKRIDRGTITVYDKDHHPIEPNCYSMAYVPQHSSVNWDFPATIFDIVLMGCYQHIGIGKRPTQEDYEAVYGALETVGLQDLAKHQINELSGGQQQRAFIARALVQNADMYLLDEPLKGIDLQAEHVIMDVLQAMREEGKTIVVVHHALHTVPMYFEYVVCINHQLMAAGTVDRTFKKEIVERTFGVEGDRHGEFFDTLCR</sequence>
<dbReference type="Proteomes" id="UP000029628">
    <property type="component" value="Unassembled WGS sequence"/>
</dbReference>
<dbReference type="RefSeq" id="WP_038152992.1">
    <property type="nucleotide sequence ID" value="NZ_JRNT01000028.1"/>
</dbReference>
<evidence type="ECO:0000256" key="1">
    <source>
        <dbReference type="ARBA" id="ARBA00005417"/>
    </source>
</evidence>
<accession>A0A096CN78</accession>
<dbReference type="Gene3D" id="3.40.50.300">
    <property type="entry name" value="P-loop containing nucleotide triphosphate hydrolases"/>
    <property type="match status" value="1"/>
</dbReference>